<dbReference type="PANTHER" id="PTHR36017">
    <property type="entry name" value="EMBRYO DEFECTIVE 1381"/>
    <property type="match status" value="1"/>
</dbReference>
<accession>A0A816JDS5</accession>
<feature type="region of interest" description="Disordered" evidence="1">
    <location>
        <begin position="167"/>
        <end position="200"/>
    </location>
</feature>
<evidence type="ECO:0000259" key="2">
    <source>
        <dbReference type="Pfam" id="PF02374"/>
    </source>
</evidence>
<protein>
    <submittedName>
        <fullName evidence="3">(rape) hypothetical protein</fullName>
    </submittedName>
</protein>
<reference evidence="3" key="1">
    <citation type="submission" date="2021-01" db="EMBL/GenBank/DDBJ databases">
        <authorList>
            <consortium name="Genoscope - CEA"/>
            <person name="William W."/>
        </authorList>
    </citation>
    <scope>NUCLEOTIDE SEQUENCE</scope>
</reference>
<organism evidence="3">
    <name type="scientific">Brassica napus</name>
    <name type="common">Rape</name>
    <dbReference type="NCBI Taxonomy" id="3708"/>
    <lineage>
        <taxon>Eukaryota</taxon>
        <taxon>Viridiplantae</taxon>
        <taxon>Streptophyta</taxon>
        <taxon>Embryophyta</taxon>
        <taxon>Tracheophyta</taxon>
        <taxon>Spermatophyta</taxon>
        <taxon>Magnoliopsida</taxon>
        <taxon>eudicotyledons</taxon>
        <taxon>Gunneridae</taxon>
        <taxon>Pentapetalae</taxon>
        <taxon>rosids</taxon>
        <taxon>malvids</taxon>
        <taxon>Brassicales</taxon>
        <taxon>Brassicaceae</taxon>
        <taxon>Brassiceae</taxon>
        <taxon>Brassica</taxon>
    </lineage>
</organism>
<dbReference type="InterPro" id="IPR027417">
    <property type="entry name" value="P-loop_NTPase"/>
</dbReference>
<evidence type="ECO:0000313" key="3">
    <source>
        <dbReference type="EMBL" id="CAF1825981.1"/>
    </source>
</evidence>
<name>A0A816JDS5_BRANA</name>
<dbReference type="Pfam" id="PF02374">
    <property type="entry name" value="ArsA_ATPase"/>
    <property type="match status" value="1"/>
</dbReference>
<feature type="compositionally biased region" description="Polar residues" evidence="1">
    <location>
        <begin position="190"/>
        <end position="200"/>
    </location>
</feature>
<dbReference type="PANTHER" id="PTHR36017:SF1">
    <property type="entry name" value="EMBRYO DEFECTIVE 1381"/>
    <property type="match status" value="1"/>
</dbReference>
<proteinExistence type="predicted"/>
<feature type="domain" description="ArsA/GET3 Anion-transporting ATPase-like" evidence="2">
    <location>
        <begin position="351"/>
        <end position="438"/>
    </location>
</feature>
<evidence type="ECO:0000256" key="1">
    <source>
        <dbReference type="SAM" id="MobiDB-lite"/>
    </source>
</evidence>
<dbReference type="Proteomes" id="UP001295469">
    <property type="component" value="Chromosome C04"/>
</dbReference>
<dbReference type="Gene3D" id="3.40.50.300">
    <property type="entry name" value="P-loop containing nucleotide triphosphate hydrolases"/>
    <property type="match status" value="1"/>
</dbReference>
<dbReference type="EMBL" id="HG994368">
    <property type="protein sequence ID" value="CAF1825981.1"/>
    <property type="molecule type" value="Genomic_DNA"/>
</dbReference>
<gene>
    <name evidence="3" type="ORF">DARMORV10_C04P19010.1</name>
</gene>
<dbReference type="AlphaFoldDB" id="A0A816JDS5"/>
<feature type="compositionally biased region" description="Basic and acidic residues" evidence="1">
    <location>
        <begin position="174"/>
        <end position="186"/>
    </location>
</feature>
<dbReference type="InterPro" id="IPR025723">
    <property type="entry name" value="ArsA/GET3_ATPase-like"/>
</dbReference>
<sequence length="478" mass="54708">MVNKPWKIIPRPLLETVLNNHVQRHRVPQPLILHGPRGVGKTTLILNRLLRDWNKGPHIAGYVDFAQSITEHHPDHQQSYPWTSWTSVDPPLLSNCKTHLENCLESMTHKAIKLGTLSSQQIFTTMNKWHGLTTSLRRILQGCKVAVPEKASVSFLWERAVKSKELENTCGGRDSSKDQLENEPVRQIDPSPSFQNSTFTSDKKIDQSRYNVLTRHLDFASSGDPRKCRPELALPHILAEIQFLFNRRRDDSVSVTPIASVIRYVNGSGGCVAVSDVWCGKGLGFSTDAVSMDHPRRNLLPSRRKIDVDKNNSNQTEIKFRMPFLITGQAIDWYRSLNIEDMLNAASPEYNRFTHIVLDTTPTEHTLQFLSLSDFYDSSIGKIKLKKKITAAASAFTSVFGKKEIQQQRPSNELDQLKERMEKVLNVFSEVDTTEFVIEQTRVLRLIQDDTKHLTRDILNSCFYKKQLHGWYELYSDN</sequence>